<dbReference type="InterPro" id="IPR029057">
    <property type="entry name" value="PRTase-like"/>
</dbReference>
<dbReference type="Gene3D" id="3.40.50.2020">
    <property type="match status" value="2"/>
</dbReference>
<dbReference type="GO" id="GO:0004749">
    <property type="term" value="F:ribose phosphate diphosphokinase activity"/>
    <property type="evidence" value="ECO:0007669"/>
    <property type="project" value="UniProtKB-EC"/>
</dbReference>
<feature type="domain" description="Phosphoribosyltransferase" evidence="9">
    <location>
        <begin position="136"/>
        <end position="266"/>
    </location>
</feature>
<evidence type="ECO:0000256" key="5">
    <source>
        <dbReference type="ARBA" id="ARBA00022777"/>
    </source>
</evidence>
<dbReference type="STRING" id="560819.SAMN05428998_11243"/>
<dbReference type="GO" id="GO:0005524">
    <property type="term" value="F:ATP binding"/>
    <property type="evidence" value="ECO:0007669"/>
    <property type="project" value="UniProtKB-KW"/>
</dbReference>
<dbReference type="GO" id="GO:0006164">
    <property type="term" value="P:purine nucleotide biosynthetic process"/>
    <property type="evidence" value="ECO:0007669"/>
    <property type="project" value="TreeGrafter"/>
</dbReference>
<evidence type="ECO:0000256" key="4">
    <source>
        <dbReference type="ARBA" id="ARBA00022741"/>
    </source>
</evidence>
<dbReference type="Proteomes" id="UP000192917">
    <property type="component" value="Unassembled WGS sequence"/>
</dbReference>
<evidence type="ECO:0000256" key="1">
    <source>
        <dbReference type="ARBA" id="ARBA00013247"/>
    </source>
</evidence>
<evidence type="ECO:0000256" key="6">
    <source>
        <dbReference type="ARBA" id="ARBA00022840"/>
    </source>
</evidence>
<dbReference type="Pfam" id="PF13793">
    <property type="entry name" value="Pribosyltran_N"/>
    <property type="match status" value="1"/>
</dbReference>
<dbReference type="InterPro" id="IPR029099">
    <property type="entry name" value="Pribosyltran_N"/>
</dbReference>
<evidence type="ECO:0000256" key="2">
    <source>
        <dbReference type="ARBA" id="ARBA00022679"/>
    </source>
</evidence>
<dbReference type="InterPro" id="IPR005946">
    <property type="entry name" value="Rib-P_diPkinase"/>
</dbReference>
<keyword evidence="3 8" id="KW-0545">Nucleotide biosynthesis</keyword>
<keyword evidence="12" id="KW-1185">Reference proteome</keyword>
<evidence type="ECO:0000313" key="11">
    <source>
        <dbReference type="EMBL" id="SMF36074.1"/>
    </source>
</evidence>
<dbReference type="RefSeq" id="WP_085123579.1">
    <property type="nucleotide sequence ID" value="NZ_FWZX01000012.1"/>
</dbReference>
<dbReference type="GO" id="GO:0016301">
    <property type="term" value="F:kinase activity"/>
    <property type="evidence" value="ECO:0007669"/>
    <property type="project" value="UniProtKB-KW"/>
</dbReference>
<gene>
    <name evidence="11" type="ORF">SAMN05428998_11243</name>
</gene>
<evidence type="ECO:0000256" key="8">
    <source>
        <dbReference type="RuleBase" id="RU004324"/>
    </source>
</evidence>
<dbReference type="PANTHER" id="PTHR10210">
    <property type="entry name" value="RIBOSE-PHOSPHATE DIPHOSPHOKINASE FAMILY MEMBER"/>
    <property type="match status" value="1"/>
</dbReference>
<dbReference type="EMBL" id="FWZX01000012">
    <property type="protein sequence ID" value="SMF36074.1"/>
    <property type="molecule type" value="Genomic_DNA"/>
</dbReference>
<dbReference type="GO" id="GO:0005737">
    <property type="term" value="C:cytoplasm"/>
    <property type="evidence" value="ECO:0007669"/>
    <property type="project" value="TreeGrafter"/>
</dbReference>
<keyword evidence="5 11" id="KW-0418">Kinase</keyword>
<evidence type="ECO:0000256" key="7">
    <source>
        <dbReference type="ARBA" id="ARBA00049535"/>
    </source>
</evidence>
<accession>A0A1Y6BYE0</accession>
<dbReference type="PANTHER" id="PTHR10210:SF32">
    <property type="entry name" value="RIBOSE-PHOSPHATE PYROPHOSPHOKINASE 2"/>
    <property type="match status" value="1"/>
</dbReference>
<reference evidence="11 12" key="1">
    <citation type="submission" date="2017-04" db="EMBL/GenBank/DDBJ databases">
        <authorList>
            <person name="Afonso C.L."/>
            <person name="Miller P.J."/>
            <person name="Scott M.A."/>
            <person name="Spackman E."/>
            <person name="Goraichik I."/>
            <person name="Dimitrov K.M."/>
            <person name="Suarez D.L."/>
            <person name="Swayne D.E."/>
        </authorList>
    </citation>
    <scope>NUCLEOTIDE SEQUENCE [LARGE SCALE GENOMIC DNA]</scope>
    <source>
        <strain evidence="11 12">USBA 355</strain>
    </source>
</reference>
<dbReference type="InterPro" id="IPR000836">
    <property type="entry name" value="PRTase_dom"/>
</dbReference>
<evidence type="ECO:0000313" key="12">
    <source>
        <dbReference type="Proteomes" id="UP000192917"/>
    </source>
</evidence>
<name>A0A1Y6BYE0_9PROT</name>
<dbReference type="GO" id="GO:0002189">
    <property type="term" value="C:ribose phosphate diphosphokinase complex"/>
    <property type="evidence" value="ECO:0007669"/>
    <property type="project" value="TreeGrafter"/>
</dbReference>
<keyword evidence="2" id="KW-0808">Transferase</keyword>
<protein>
    <recommendedName>
        <fullName evidence="1">ribose-phosphate diphosphokinase</fullName>
        <ecNumber evidence="1">2.7.6.1</ecNumber>
    </recommendedName>
</protein>
<dbReference type="Pfam" id="PF00156">
    <property type="entry name" value="Pribosyltran"/>
    <property type="match status" value="1"/>
</dbReference>
<organism evidence="11 12">
    <name type="scientific">Tistlia consotensis USBA 355</name>
    <dbReference type="NCBI Taxonomy" id="560819"/>
    <lineage>
        <taxon>Bacteria</taxon>
        <taxon>Pseudomonadati</taxon>
        <taxon>Pseudomonadota</taxon>
        <taxon>Alphaproteobacteria</taxon>
        <taxon>Rhodospirillales</taxon>
        <taxon>Rhodovibrionaceae</taxon>
        <taxon>Tistlia</taxon>
    </lineage>
</organism>
<dbReference type="EC" id="2.7.6.1" evidence="1"/>
<dbReference type="AlphaFoldDB" id="A0A1Y6BYE0"/>
<sequence length="300" mass="31749">MKPLLVTLPGSEPLSAAIAEAIGAEQALMELRHFPDGETYLRYDSPVVGRPVVLLCTLDRPDGKLAPLLFAAAAARDLGASSVGLAAPYLAYLRQDRRFRPGEAVTSRAFARVLDGALDWLVTVDPHLHRLGALSEVYGIPAVALHAAPLLARWIAAEVERPLLVGPDAESEQWVAAVAAEAGAPHVVLQKVRHGDRAVEVSLPEVGRWHDHTPVLVDDIVSTGRTMIETIGHLRDAGLAAPVCLAVHGVFAEGAYDALRQAGAARIATSNSIAHASNAIDLTALLAEAVRHRVAQAARA</sequence>
<dbReference type="SMART" id="SM01400">
    <property type="entry name" value="Pribosyltran_N"/>
    <property type="match status" value="1"/>
</dbReference>
<dbReference type="GO" id="GO:0000287">
    <property type="term" value="F:magnesium ion binding"/>
    <property type="evidence" value="ECO:0007669"/>
    <property type="project" value="InterPro"/>
</dbReference>
<proteinExistence type="inferred from homology"/>
<keyword evidence="6" id="KW-0067">ATP-binding</keyword>
<evidence type="ECO:0000259" key="9">
    <source>
        <dbReference type="Pfam" id="PF00156"/>
    </source>
</evidence>
<comment type="catalytic activity">
    <reaction evidence="7">
        <text>D-ribose 5-phosphate + ATP = 5-phospho-alpha-D-ribose 1-diphosphate + AMP + H(+)</text>
        <dbReference type="Rhea" id="RHEA:15609"/>
        <dbReference type="ChEBI" id="CHEBI:15378"/>
        <dbReference type="ChEBI" id="CHEBI:30616"/>
        <dbReference type="ChEBI" id="CHEBI:58017"/>
        <dbReference type="ChEBI" id="CHEBI:78346"/>
        <dbReference type="ChEBI" id="CHEBI:456215"/>
        <dbReference type="EC" id="2.7.6.1"/>
    </reaction>
</comment>
<feature type="domain" description="Ribose-phosphate pyrophosphokinase N-terminal" evidence="10">
    <location>
        <begin position="5"/>
        <end position="115"/>
    </location>
</feature>
<evidence type="ECO:0000256" key="3">
    <source>
        <dbReference type="ARBA" id="ARBA00022727"/>
    </source>
</evidence>
<dbReference type="NCBIfam" id="NF005537">
    <property type="entry name" value="PRK07199.1"/>
    <property type="match status" value="1"/>
</dbReference>
<dbReference type="NCBIfam" id="TIGR01251">
    <property type="entry name" value="ribP_PPkin"/>
    <property type="match status" value="1"/>
</dbReference>
<evidence type="ECO:0000259" key="10">
    <source>
        <dbReference type="Pfam" id="PF13793"/>
    </source>
</evidence>
<dbReference type="GO" id="GO:0006015">
    <property type="term" value="P:5-phosphoribose 1-diphosphate biosynthetic process"/>
    <property type="evidence" value="ECO:0007669"/>
    <property type="project" value="TreeGrafter"/>
</dbReference>
<dbReference type="SUPFAM" id="SSF53271">
    <property type="entry name" value="PRTase-like"/>
    <property type="match status" value="2"/>
</dbReference>
<dbReference type="CDD" id="cd06223">
    <property type="entry name" value="PRTases_typeI"/>
    <property type="match status" value="1"/>
</dbReference>
<comment type="similarity">
    <text evidence="8">Belongs to the ribose-phosphate pyrophosphokinase family.</text>
</comment>
<keyword evidence="4" id="KW-0547">Nucleotide-binding</keyword>